<dbReference type="InterPro" id="IPR033121">
    <property type="entry name" value="PEPTIDASE_A1"/>
</dbReference>
<dbReference type="PROSITE" id="PS00141">
    <property type="entry name" value="ASP_PROTEASE"/>
    <property type="match status" value="1"/>
</dbReference>
<dbReference type="SUPFAM" id="SSF50630">
    <property type="entry name" value="Acid proteases"/>
    <property type="match status" value="1"/>
</dbReference>
<dbReference type="GO" id="GO:0006508">
    <property type="term" value="P:proteolysis"/>
    <property type="evidence" value="ECO:0007669"/>
    <property type="project" value="InterPro"/>
</dbReference>
<accession>A0A915EM23</accession>
<dbReference type="InterPro" id="IPR001969">
    <property type="entry name" value="Aspartic_peptidase_AS"/>
</dbReference>
<dbReference type="CDD" id="cd05471">
    <property type="entry name" value="pepsin_like"/>
    <property type="match status" value="1"/>
</dbReference>
<sequence length="96" mass="10688">MRYLRQGKIIQLYKLREAHQPANDYFDLEYVANITIGTPPQTFAVVLDTGSAYLWVPDISCNGSAKCNPACKTNQSARICAMPTVATKTQIKTHLI</sequence>
<dbReference type="Proteomes" id="UP000887574">
    <property type="component" value="Unplaced"/>
</dbReference>
<dbReference type="PROSITE" id="PS51767">
    <property type="entry name" value="PEPTIDASE_A1"/>
    <property type="match status" value="1"/>
</dbReference>
<dbReference type="InterPro" id="IPR021109">
    <property type="entry name" value="Peptidase_aspartic_dom_sf"/>
</dbReference>
<name>A0A915EM23_9BILA</name>
<keyword evidence="3" id="KW-1185">Reference proteome</keyword>
<evidence type="ECO:0000256" key="1">
    <source>
        <dbReference type="ARBA" id="ARBA00007447"/>
    </source>
</evidence>
<evidence type="ECO:0000313" key="4">
    <source>
        <dbReference type="WBParaSite" id="jg7730"/>
    </source>
</evidence>
<organism evidence="3 4">
    <name type="scientific">Ditylenchus dipsaci</name>
    <dbReference type="NCBI Taxonomy" id="166011"/>
    <lineage>
        <taxon>Eukaryota</taxon>
        <taxon>Metazoa</taxon>
        <taxon>Ecdysozoa</taxon>
        <taxon>Nematoda</taxon>
        <taxon>Chromadorea</taxon>
        <taxon>Rhabditida</taxon>
        <taxon>Tylenchina</taxon>
        <taxon>Tylenchomorpha</taxon>
        <taxon>Sphaerularioidea</taxon>
        <taxon>Anguinidae</taxon>
        <taxon>Anguininae</taxon>
        <taxon>Ditylenchus</taxon>
    </lineage>
</organism>
<dbReference type="InterPro" id="IPR001461">
    <property type="entry name" value="Aspartic_peptidase_A1"/>
</dbReference>
<proteinExistence type="inferred from homology"/>
<dbReference type="PANTHER" id="PTHR47966:SF45">
    <property type="entry name" value="PEPTIDASE A1 DOMAIN-CONTAINING PROTEIN"/>
    <property type="match status" value="1"/>
</dbReference>
<dbReference type="InterPro" id="IPR034164">
    <property type="entry name" value="Pepsin-like_dom"/>
</dbReference>
<protein>
    <submittedName>
        <fullName evidence="4">Peptidase A1 domain-containing protein</fullName>
    </submittedName>
</protein>
<feature type="domain" description="Peptidase A1" evidence="2">
    <location>
        <begin position="30"/>
        <end position="96"/>
    </location>
</feature>
<comment type="similarity">
    <text evidence="1">Belongs to the peptidase A1 family.</text>
</comment>
<dbReference type="GO" id="GO:0004190">
    <property type="term" value="F:aspartic-type endopeptidase activity"/>
    <property type="evidence" value="ECO:0007669"/>
    <property type="project" value="InterPro"/>
</dbReference>
<evidence type="ECO:0000313" key="3">
    <source>
        <dbReference type="Proteomes" id="UP000887574"/>
    </source>
</evidence>
<dbReference type="Gene3D" id="2.40.70.10">
    <property type="entry name" value="Acid Proteases"/>
    <property type="match status" value="1"/>
</dbReference>
<dbReference type="Pfam" id="PF00026">
    <property type="entry name" value="Asp"/>
    <property type="match status" value="1"/>
</dbReference>
<evidence type="ECO:0000259" key="2">
    <source>
        <dbReference type="PROSITE" id="PS51767"/>
    </source>
</evidence>
<dbReference type="PANTHER" id="PTHR47966">
    <property type="entry name" value="BETA-SITE APP-CLEAVING ENZYME, ISOFORM A-RELATED"/>
    <property type="match status" value="1"/>
</dbReference>
<dbReference type="AlphaFoldDB" id="A0A915EM23"/>
<reference evidence="4" key="1">
    <citation type="submission" date="2022-11" db="UniProtKB">
        <authorList>
            <consortium name="WormBaseParasite"/>
        </authorList>
    </citation>
    <scope>IDENTIFICATION</scope>
</reference>
<dbReference type="GO" id="GO:0005764">
    <property type="term" value="C:lysosome"/>
    <property type="evidence" value="ECO:0007669"/>
    <property type="project" value="TreeGrafter"/>
</dbReference>
<dbReference type="WBParaSite" id="jg7730">
    <property type="protein sequence ID" value="jg7730"/>
    <property type="gene ID" value="jg7730"/>
</dbReference>